<evidence type="ECO:0000313" key="2">
    <source>
        <dbReference type="Proteomes" id="UP000236725"/>
    </source>
</evidence>
<comment type="caution">
    <text evidence="1">The sequence shown here is derived from an EMBL/GenBank/DDBJ whole genome shotgun (WGS) entry which is preliminary data.</text>
</comment>
<accession>A0A8G2BWU8</accession>
<dbReference type="RefSeq" id="WP_146059464.1">
    <property type="nucleotide sequence ID" value="NZ_FNVS01000008.1"/>
</dbReference>
<dbReference type="AlphaFoldDB" id="A0A8G2BWU8"/>
<gene>
    <name evidence="1" type="ORF">SAMN05444001_108102</name>
</gene>
<keyword evidence="2" id="KW-1185">Reference proteome</keyword>
<dbReference type="Proteomes" id="UP000236725">
    <property type="component" value="Unassembled WGS sequence"/>
</dbReference>
<name>A0A8G2BWU8_9BACT</name>
<dbReference type="EMBL" id="FNVS01000008">
    <property type="protein sequence ID" value="SEF86017.1"/>
    <property type="molecule type" value="Genomic_DNA"/>
</dbReference>
<proteinExistence type="predicted"/>
<reference evidence="1 2" key="1">
    <citation type="submission" date="2016-10" db="EMBL/GenBank/DDBJ databases">
        <authorList>
            <person name="Varghese N."/>
            <person name="Submissions S."/>
        </authorList>
    </citation>
    <scope>NUCLEOTIDE SEQUENCE [LARGE SCALE GENOMIC DNA]</scope>
    <source>
        <strain evidence="1 2">DSM 29073</strain>
    </source>
</reference>
<protein>
    <submittedName>
        <fullName evidence="1">Uncharacterized protein</fullName>
    </submittedName>
</protein>
<organism evidence="1 2">
    <name type="scientific">Parabacteroides chinchillae</name>
    <dbReference type="NCBI Taxonomy" id="871327"/>
    <lineage>
        <taxon>Bacteria</taxon>
        <taxon>Pseudomonadati</taxon>
        <taxon>Bacteroidota</taxon>
        <taxon>Bacteroidia</taxon>
        <taxon>Bacteroidales</taxon>
        <taxon>Tannerellaceae</taxon>
        <taxon>Parabacteroides</taxon>
    </lineage>
</organism>
<evidence type="ECO:0000313" key="1">
    <source>
        <dbReference type="EMBL" id="SEF86017.1"/>
    </source>
</evidence>
<sequence length="203" mass="22239">MPKRIIMTNDTGRKKPTAEGVYIQDIKGRYYTQAEWLGTTRDLIPNGIAVINPNAEFLVALNQSPTKLSYGGNGKLLTGVTTTTNIDTAKTDYNGKSNTEHIISQLGAGNAPAAGYCFNYIFPNGQRGYLPAVGEWIIARDNKTEIDELLSLLGGGISDKTDYSLASTQYGTVGCYGVYWSDIYVAMLYKTNGYYTRPFGELI</sequence>